<evidence type="ECO:0000256" key="3">
    <source>
        <dbReference type="SAM" id="MobiDB-lite"/>
    </source>
</evidence>
<dbReference type="RefSeq" id="WP_004870543.1">
    <property type="nucleotide sequence ID" value="NZ_CP005986.1"/>
</dbReference>
<name>A0A059ZS58_ACICK</name>
<gene>
    <name evidence="5" type="ORF">Acaty_c0448</name>
</gene>
<dbReference type="PROSITE" id="PS51295">
    <property type="entry name" value="CRM"/>
    <property type="match status" value="1"/>
</dbReference>
<dbReference type="GeneID" id="92930464"/>
<dbReference type="SUPFAM" id="SSF75471">
    <property type="entry name" value="YhbY-like"/>
    <property type="match status" value="1"/>
</dbReference>
<dbReference type="KEGG" id="acz:Acaty_c0448"/>
<evidence type="ECO:0000313" key="5">
    <source>
        <dbReference type="EMBL" id="AIA54338.1"/>
    </source>
</evidence>
<organism evidence="5 6">
    <name type="scientific">Acidithiobacillus caldus (strain ATCC 51756 / DSM 8584 / KU)</name>
    <dbReference type="NCBI Taxonomy" id="637389"/>
    <lineage>
        <taxon>Bacteria</taxon>
        <taxon>Pseudomonadati</taxon>
        <taxon>Pseudomonadota</taxon>
        <taxon>Acidithiobacillia</taxon>
        <taxon>Acidithiobacillales</taxon>
        <taxon>Acidithiobacillaceae</taxon>
        <taxon>Acidithiobacillus</taxon>
    </lineage>
</organism>
<dbReference type="PANTHER" id="PTHR40065">
    <property type="entry name" value="RNA-BINDING PROTEIN YHBY"/>
    <property type="match status" value="1"/>
</dbReference>
<proteinExistence type="predicted"/>
<dbReference type="Proteomes" id="UP000005522">
    <property type="component" value="Chromosome"/>
</dbReference>
<dbReference type="InterPro" id="IPR035920">
    <property type="entry name" value="YhbY-like_sf"/>
</dbReference>
<evidence type="ECO:0000256" key="2">
    <source>
        <dbReference type="PROSITE-ProRule" id="PRU00626"/>
    </source>
</evidence>
<evidence type="ECO:0000259" key="4">
    <source>
        <dbReference type="PROSITE" id="PS51295"/>
    </source>
</evidence>
<dbReference type="HOGENOM" id="CLU_095994_0_2_6"/>
<reference evidence="5 6" key="1">
    <citation type="journal article" date="2009" name="J. Bacteriol.">
        <title>Draft genome sequence of the extremely acidophilic bacterium Acidithiobacillus caldus ATCC 51756 reveals metabolic versatility in the genus Acidithiobacillus.</title>
        <authorList>
            <person name="Valdes J."/>
            <person name="Quatrini R."/>
            <person name="Hallberg K."/>
            <person name="Dopson M."/>
            <person name="Valenzuela P.D."/>
            <person name="Holmes D.S."/>
        </authorList>
    </citation>
    <scope>NUCLEOTIDE SEQUENCE [LARGE SCALE GENOMIC DNA]</scope>
    <source>
        <strain evidence="6">ATCC 51756 / DSM 8584 / KU</strain>
    </source>
</reference>
<dbReference type="EMBL" id="CP005986">
    <property type="protein sequence ID" value="AIA54338.1"/>
    <property type="molecule type" value="Genomic_DNA"/>
</dbReference>
<protein>
    <submittedName>
        <fullName evidence="5">RNA binding protein</fullName>
    </submittedName>
</protein>
<dbReference type="InterPro" id="IPR001890">
    <property type="entry name" value="RNA-binding_CRM"/>
</dbReference>
<sequence>MLSSKERQALKARAHPLQPVLLVGSAGLGPALMEELDRVLLHHELIKVRLPAVERELRDAMVAEILATSGAEAIARIGRILILYRPRPPEPGTLASAATPVPARKVAARRTRH</sequence>
<dbReference type="Pfam" id="PF01985">
    <property type="entry name" value="CRS1_YhbY"/>
    <property type="match status" value="1"/>
</dbReference>
<feature type="domain" description="CRM" evidence="4">
    <location>
        <begin position="1"/>
        <end position="96"/>
    </location>
</feature>
<dbReference type="eggNOG" id="COG1534">
    <property type="taxonomic scope" value="Bacteria"/>
</dbReference>
<dbReference type="InterPro" id="IPR051925">
    <property type="entry name" value="RNA-binding_domain"/>
</dbReference>
<evidence type="ECO:0000256" key="1">
    <source>
        <dbReference type="ARBA" id="ARBA00022884"/>
    </source>
</evidence>
<accession>A0A059ZS58</accession>
<evidence type="ECO:0000313" key="6">
    <source>
        <dbReference type="Proteomes" id="UP000005522"/>
    </source>
</evidence>
<keyword evidence="1 2" id="KW-0694">RNA-binding</keyword>
<dbReference type="PANTHER" id="PTHR40065:SF3">
    <property type="entry name" value="RNA-BINDING PROTEIN YHBY"/>
    <property type="match status" value="1"/>
</dbReference>
<feature type="region of interest" description="Disordered" evidence="3">
    <location>
        <begin position="90"/>
        <end position="113"/>
    </location>
</feature>
<dbReference type="SMART" id="SM01103">
    <property type="entry name" value="CRS1_YhbY"/>
    <property type="match status" value="1"/>
</dbReference>
<dbReference type="Gene3D" id="3.30.110.60">
    <property type="entry name" value="YhbY-like"/>
    <property type="match status" value="1"/>
</dbReference>
<dbReference type="AlphaFoldDB" id="A0A059ZS58"/>
<dbReference type="GO" id="GO:0003723">
    <property type="term" value="F:RNA binding"/>
    <property type="evidence" value="ECO:0007669"/>
    <property type="project" value="UniProtKB-UniRule"/>
</dbReference>